<gene>
    <name evidence="1" type="ORF">FHG85_02555</name>
</gene>
<protein>
    <submittedName>
        <fullName evidence="1">Uncharacterized protein</fullName>
    </submittedName>
</protein>
<reference evidence="1 2" key="1">
    <citation type="submission" date="2019-07" db="EMBL/GenBank/DDBJ databases">
        <title>Thalassofilum flectens gen. nov., sp. nov., a novel moderate thermophilic anaerobe from a shallow sea hot spring in Kunashir Island (Russia), representing a new family in the order Bacteroidales, and proposal of Thalassofilacea fam. nov.</title>
        <authorList>
            <person name="Kochetkova T.V."/>
            <person name="Podosokorskaya O.A."/>
            <person name="Novikov A."/>
            <person name="Elcheninov A.G."/>
            <person name="Toshchakov S.V."/>
            <person name="Kublanov I.V."/>
        </authorList>
    </citation>
    <scope>NUCLEOTIDE SEQUENCE [LARGE SCALE GENOMIC DNA]</scope>
    <source>
        <strain evidence="1 2">38-H</strain>
    </source>
</reference>
<accession>A0A7D3XUN2</accession>
<keyword evidence="2" id="KW-1185">Reference proteome</keyword>
<dbReference type="RefSeq" id="WP_173072708.1">
    <property type="nucleotide sequence ID" value="NZ_CP041345.1"/>
</dbReference>
<sequence>MKRFSIILTVILLSSSVISQFMFQRYRKASKSMIDSLSYKCKKNTEENRKLKLYFVYQNNILNKKKISVFLNQSRFLLHGDKCPHLLVACISKTCCSICGKRLLVDMLNFKNKHKFIKILILSDIPEKDFFSMMGITKNKKEIIFKYDQEMFLDNESYFTYPLLFVTNNKGLVMQLFIPDLMKEYNELFFDVILPDLISK</sequence>
<organism evidence="1 2">
    <name type="scientific">Tenuifilum thalassicum</name>
    <dbReference type="NCBI Taxonomy" id="2590900"/>
    <lineage>
        <taxon>Bacteria</taxon>
        <taxon>Pseudomonadati</taxon>
        <taxon>Bacteroidota</taxon>
        <taxon>Bacteroidia</taxon>
        <taxon>Bacteroidales</taxon>
        <taxon>Tenuifilaceae</taxon>
        <taxon>Tenuifilum</taxon>
    </lineage>
</organism>
<dbReference type="EMBL" id="CP041345">
    <property type="protein sequence ID" value="QKG79188.1"/>
    <property type="molecule type" value="Genomic_DNA"/>
</dbReference>
<evidence type="ECO:0000313" key="1">
    <source>
        <dbReference type="EMBL" id="QKG79188.1"/>
    </source>
</evidence>
<dbReference type="Proteomes" id="UP000500961">
    <property type="component" value="Chromosome"/>
</dbReference>
<dbReference type="KEGG" id="ttz:FHG85_02555"/>
<dbReference type="AlphaFoldDB" id="A0A7D3XUN2"/>
<evidence type="ECO:0000313" key="2">
    <source>
        <dbReference type="Proteomes" id="UP000500961"/>
    </source>
</evidence>
<name>A0A7D3XUN2_9BACT</name>
<proteinExistence type="predicted"/>